<dbReference type="AlphaFoldDB" id="A0A6G1L019"/>
<feature type="region of interest" description="Disordered" evidence="1">
    <location>
        <begin position="103"/>
        <end position="143"/>
    </location>
</feature>
<feature type="region of interest" description="Disordered" evidence="1">
    <location>
        <begin position="211"/>
        <end position="230"/>
    </location>
</feature>
<feature type="region of interest" description="Disordered" evidence="1">
    <location>
        <begin position="171"/>
        <end position="202"/>
    </location>
</feature>
<feature type="compositionally biased region" description="Gly residues" evidence="1">
    <location>
        <begin position="1040"/>
        <end position="1049"/>
    </location>
</feature>
<feature type="compositionally biased region" description="Low complexity" evidence="1">
    <location>
        <begin position="897"/>
        <end position="908"/>
    </location>
</feature>
<name>A0A6G1L019_9PEZI</name>
<feature type="compositionally biased region" description="Low complexity" evidence="1">
    <location>
        <begin position="928"/>
        <end position="938"/>
    </location>
</feature>
<feature type="region of interest" description="Disordered" evidence="1">
    <location>
        <begin position="882"/>
        <end position="953"/>
    </location>
</feature>
<organism evidence="3 4">
    <name type="scientific">Teratosphaeria nubilosa</name>
    <dbReference type="NCBI Taxonomy" id="161662"/>
    <lineage>
        <taxon>Eukaryota</taxon>
        <taxon>Fungi</taxon>
        <taxon>Dikarya</taxon>
        <taxon>Ascomycota</taxon>
        <taxon>Pezizomycotina</taxon>
        <taxon>Dothideomycetes</taxon>
        <taxon>Dothideomycetidae</taxon>
        <taxon>Mycosphaerellales</taxon>
        <taxon>Teratosphaeriaceae</taxon>
        <taxon>Teratosphaeria</taxon>
    </lineage>
</organism>
<dbReference type="EMBL" id="ML995875">
    <property type="protein sequence ID" value="KAF2766207.1"/>
    <property type="molecule type" value="Genomic_DNA"/>
</dbReference>
<feature type="region of interest" description="Disordered" evidence="1">
    <location>
        <begin position="1037"/>
        <end position="1056"/>
    </location>
</feature>
<protein>
    <submittedName>
        <fullName evidence="3">Sfi1-domain-containing protein</fullName>
    </submittedName>
</protein>
<dbReference type="Proteomes" id="UP000799436">
    <property type="component" value="Unassembled WGS sequence"/>
</dbReference>
<dbReference type="OrthoDB" id="5215300at2759"/>
<reference evidence="3" key="1">
    <citation type="journal article" date="2020" name="Stud. Mycol.">
        <title>101 Dothideomycetes genomes: a test case for predicting lifestyles and emergence of pathogens.</title>
        <authorList>
            <person name="Haridas S."/>
            <person name="Albert R."/>
            <person name="Binder M."/>
            <person name="Bloem J."/>
            <person name="Labutti K."/>
            <person name="Salamov A."/>
            <person name="Andreopoulos B."/>
            <person name="Baker S."/>
            <person name="Barry K."/>
            <person name="Bills G."/>
            <person name="Bluhm B."/>
            <person name="Cannon C."/>
            <person name="Castanera R."/>
            <person name="Culley D."/>
            <person name="Daum C."/>
            <person name="Ezra D."/>
            <person name="Gonzalez J."/>
            <person name="Henrissat B."/>
            <person name="Kuo A."/>
            <person name="Liang C."/>
            <person name="Lipzen A."/>
            <person name="Lutzoni F."/>
            <person name="Magnuson J."/>
            <person name="Mondo S."/>
            <person name="Nolan M."/>
            <person name="Ohm R."/>
            <person name="Pangilinan J."/>
            <person name="Park H.-J."/>
            <person name="Ramirez L."/>
            <person name="Alfaro M."/>
            <person name="Sun H."/>
            <person name="Tritt A."/>
            <person name="Yoshinaga Y."/>
            <person name="Zwiers L.-H."/>
            <person name="Turgeon B."/>
            <person name="Goodwin S."/>
            <person name="Spatafora J."/>
            <person name="Crous P."/>
            <person name="Grigoriev I."/>
        </authorList>
    </citation>
    <scope>NUCLEOTIDE SEQUENCE</scope>
    <source>
        <strain evidence="3">CBS 116005</strain>
    </source>
</reference>
<keyword evidence="4" id="KW-1185">Reference proteome</keyword>
<feature type="domain" description="Sfi1 spindle body" evidence="2">
    <location>
        <begin position="311"/>
        <end position="878"/>
    </location>
</feature>
<dbReference type="Pfam" id="PF08457">
    <property type="entry name" value="Sfi1"/>
    <property type="match status" value="1"/>
</dbReference>
<proteinExistence type="predicted"/>
<dbReference type="InterPro" id="IPR013665">
    <property type="entry name" value="Sfi1_dom"/>
</dbReference>
<evidence type="ECO:0000256" key="1">
    <source>
        <dbReference type="SAM" id="MobiDB-lite"/>
    </source>
</evidence>
<sequence>MNGHATPSDDLPELNDDDITILYEICKVANTLAGPPFKVLVAAYEQVFADQGIEREHDSAVFRVIYRLGDAARQAGRHGGQVDLVGCLKSVCAAHGITLVDTAEASGEAEEERRSVVVGQQSPRVNGDGVGSSKRKGDGRRVSFNDARLEETWLSEDTRDLYTSTPAHVGQAGLLAQPPRRGRGMNLGEVRRTRSTSSQRLPDGLLYQSAAPEHHQPGLPSLTHESEAEQPDVNPTLLYQPTQAELEHNAEAFLFTSDSRLARRCLHIWHDRALRLLGANAQAYAIAAAHDRHTLLKQSFDLWRDHCIARQEERRLESYVAWLESKSEDFRNIRDRWLLSKAFSQWRGSLRHQQQVLRTAKNFILRMRYFHKWRALAVEHAAKARGVLLKKYLNIWRLKLVRHRTDEFDAVVHHEGAVMKRCLKAWFFNFCDSRVTMWREQKLQRKYLSVWVQRTRQQQDREVQAGDHYLARIGSVTLHQLRARLTTCREKEACACDYHHRTLTSRGVAELRAQAKLAPIQRIVSLKVQLNLRSKAFGVWHLHFRLAREAFEADRKRILQTAWTKWNDALRCKALAQRIDERVLVESLYKWVLAERLRLFERAVNARIARQVLERWRNRTTALQLTIEEAEQHFFESQQRRRLVCSMTKLHLAMRKREDAERAAVEFANIHSMVPHALEVMAEKVRHVRELNKWAADARFYTLCTRAIAVWHTRTTQQQHNRRRDAYATIRARIKERLVSECLHSLRRRHDEIVAMQQEAEQRAAARAVEVGTQAFDKWRAKTARIIDMEQQATNLDRQRLKFSALAAMRDFYALQTTMKDRAMKFQHQTELSLLAAALRKLQWAQFTAARRVESAEALWTRNRDAHIRHMLRHWHWQALARQAARQTPAPEEAEPESPSLRPASRAASRSRERERSVFASSPPPPTASATPAYLRSPSRSRRAARFRPIPTPAPVTPFAFDPAYLSTTPAPVSGDDVSALTPQVTPFARKLRAGGISGVGVLTPALRTTTAAAAAAAGLFGRSVQGGTAKSVRFAQGSGRFGMGGGSEAGRLKSS</sequence>
<evidence type="ECO:0000313" key="4">
    <source>
        <dbReference type="Proteomes" id="UP000799436"/>
    </source>
</evidence>
<evidence type="ECO:0000259" key="2">
    <source>
        <dbReference type="Pfam" id="PF08457"/>
    </source>
</evidence>
<accession>A0A6G1L019</accession>
<gene>
    <name evidence="3" type="ORF">EJ03DRAFT_377139</name>
</gene>
<evidence type="ECO:0000313" key="3">
    <source>
        <dbReference type="EMBL" id="KAF2766207.1"/>
    </source>
</evidence>